<dbReference type="PANTHER" id="PTHR39418:SF1">
    <property type="entry name" value="DEHYDROGENASE"/>
    <property type="match status" value="1"/>
</dbReference>
<comment type="caution">
    <text evidence="2">The sequence shown here is derived from an EMBL/GenBank/DDBJ whole genome shotgun (WGS) entry which is preliminary data.</text>
</comment>
<protein>
    <submittedName>
        <fullName evidence="2">Formylmethanofuran dehydrogenase (Molybdenum)</fullName>
    </submittedName>
</protein>
<proteinExistence type="predicted"/>
<reference evidence="2" key="1">
    <citation type="journal article" date="2015" name="Proc. Natl. Acad. Sci. U.S.A.">
        <title>Networks of energetic and metabolic interactions define dynamics in microbial communities.</title>
        <authorList>
            <person name="Embree M."/>
            <person name="Liu J.K."/>
            <person name="Al-Bassam M.M."/>
            <person name="Zengler K."/>
        </authorList>
    </citation>
    <scope>NUCLEOTIDE SEQUENCE</scope>
</reference>
<accession>A0A0W8FF51</accession>
<evidence type="ECO:0000259" key="1">
    <source>
        <dbReference type="Pfam" id="PF02663"/>
    </source>
</evidence>
<dbReference type="InterPro" id="IPR003814">
    <property type="entry name" value="FmdEsu_dom"/>
</dbReference>
<dbReference type="Pfam" id="PF02663">
    <property type="entry name" value="FmdE"/>
    <property type="match status" value="1"/>
</dbReference>
<feature type="domain" description="Formylmethanofuran dehydrogenase subunit E" evidence="1">
    <location>
        <begin position="31"/>
        <end position="162"/>
    </location>
</feature>
<dbReference type="Gene3D" id="3.30.1330.130">
    <property type="match status" value="1"/>
</dbReference>
<dbReference type="EMBL" id="LNQE01001280">
    <property type="protein sequence ID" value="KUG19515.1"/>
    <property type="molecule type" value="Genomic_DNA"/>
</dbReference>
<dbReference type="PANTHER" id="PTHR39418">
    <property type="entry name" value="DEHYDROGENASE-RELATED"/>
    <property type="match status" value="1"/>
</dbReference>
<dbReference type="AlphaFoldDB" id="A0A0W8FF51"/>
<dbReference type="SUPFAM" id="SSF143555">
    <property type="entry name" value="FwdE-like"/>
    <property type="match status" value="1"/>
</dbReference>
<organism evidence="2">
    <name type="scientific">hydrocarbon metagenome</name>
    <dbReference type="NCBI Taxonomy" id="938273"/>
    <lineage>
        <taxon>unclassified sequences</taxon>
        <taxon>metagenomes</taxon>
        <taxon>ecological metagenomes</taxon>
    </lineage>
</organism>
<name>A0A0W8FF51_9ZZZZ</name>
<evidence type="ECO:0000313" key="2">
    <source>
        <dbReference type="EMBL" id="KUG19515.1"/>
    </source>
</evidence>
<sequence>MMQGDIQVTVPLDSRTISPTMKGYFERCIDFHTYPAPGLLIGVFMVDYAVELLGAVPGEKLYAVSETNKCAPDPLQVILNCTSGNHRLRIIPIGKFAITVNRPSAEPFTDGIRVFVDPGKIDRYPVIKTWFTNDPSFSKKTMGQHLVDEIFFAGRDILSAEKVRVQVTPKQQWQSARCRVCGETVPEEMLEQGVCRGCGSMAYYERYGAAT</sequence>
<gene>
    <name evidence="2" type="ORF">ASZ90_010766</name>
</gene>
<dbReference type="InterPro" id="IPR053194">
    <property type="entry name" value="tRNA_methyltr_O"/>
</dbReference>